<evidence type="ECO:0000256" key="1">
    <source>
        <dbReference type="SAM" id="Phobius"/>
    </source>
</evidence>
<evidence type="ECO:0000313" key="3">
    <source>
        <dbReference type="Proteomes" id="UP000190140"/>
    </source>
</evidence>
<keyword evidence="1" id="KW-0472">Membrane</keyword>
<reference evidence="2 3" key="1">
    <citation type="submission" date="2017-03" db="EMBL/GenBank/DDBJ databases">
        <title>Genome sequence of Clostridium thermoalcaliphilum DSM 7309.</title>
        <authorList>
            <person name="Poehlein A."/>
            <person name="Daniel R."/>
        </authorList>
    </citation>
    <scope>NUCLEOTIDE SEQUENCE [LARGE SCALE GENOMIC DNA]</scope>
    <source>
        <strain evidence="2 3">DSM 7309</strain>
    </source>
</reference>
<accession>A0A1V4I615</accession>
<dbReference type="EMBL" id="MZGW01000006">
    <property type="protein sequence ID" value="OPJ55309.1"/>
    <property type="molecule type" value="Genomic_DNA"/>
</dbReference>
<evidence type="ECO:0000313" key="2">
    <source>
        <dbReference type="EMBL" id="OPJ55309.1"/>
    </source>
</evidence>
<keyword evidence="1" id="KW-1133">Transmembrane helix</keyword>
<protein>
    <submittedName>
        <fullName evidence="2">Putative small multi-drug export protein</fullName>
    </submittedName>
</protein>
<dbReference type="Pfam" id="PF06695">
    <property type="entry name" value="Sm_multidrug_ex"/>
    <property type="match status" value="1"/>
</dbReference>
<feature type="transmembrane region" description="Helical" evidence="1">
    <location>
        <begin position="47"/>
        <end position="69"/>
    </location>
</feature>
<dbReference type="STRING" id="29349.CLOTH_16120"/>
<dbReference type="RefSeq" id="WP_079412891.1">
    <property type="nucleotide sequence ID" value="NZ_MZGW01000006.1"/>
</dbReference>
<proteinExistence type="predicted"/>
<dbReference type="OrthoDB" id="360192at2"/>
<keyword evidence="3" id="KW-1185">Reference proteome</keyword>
<dbReference type="InterPro" id="IPR009577">
    <property type="entry name" value="Sm_multidrug_ex"/>
</dbReference>
<dbReference type="Proteomes" id="UP000190140">
    <property type="component" value="Unassembled WGS sequence"/>
</dbReference>
<sequence length="162" mass="17653">METFLKEVINFLTIEITVLLTAAMPIIELRGAIPVGISLGMSPLHATIISFLGSMIPVPFILFAIRPIFNAMKKTKLLSPIVDKLSSRSMSKNSHKIQKYGAWALIPLVAIPLPGTGVWSASLGAALLDIRFKWAFPAILVGNLMAAILIMTLSDTAFRFFV</sequence>
<dbReference type="PANTHER" id="PTHR36007:SF2">
    <property type="entry name" value="TRANSPORT PROTEIN-RELATED"/>
    <property type="match status" value="1"/>
</dbReference>
<feature type="transmembrane region" description="Helical" evidence="1">
    <location>
        <begin position="134"/>
        <end position="153"/>
    </location>
</feature>
<comment type="caution">
    <text evidence="2">The sequence shown here is derived from an EMBL/GenBank/DDBJ whole genome shotgun (WGS) entry which is preliminary data.</text>
</comment>
<name>A0A1V4I615_9FIRM</name>
<organism evidence="2 3">
    <name type="scientific">Alkalithermobacter paradoxus</name>
    <dbReference type="NCBI Taxonomy" id="29349"/>
    <lineage>
        <taxon>Bacteria</taxon>
        <taxon>Bacillati</taxon>
        <taxon>Bacillota</taxon>
        <taxon>Clostridia</taxon>
        <taxon>Peptostreptococcales</taxon>
        <taxon>Tepidibacteraceae</taxon>
        <taxon>Alkalithermobacter</taxon>
    </lineage>
</organism>
<dbReference type="AlphaFoldDB" id="A0A1V4I615"/>
<feature type="transmembrane region" description="Helical" evidence="1">
    <location>
        <begin position="100"/>
        <end position="122"/>
    </location>
</feature>
<keyword evidence="1" id="KW-0812">Transmembrane</keyword>
<feature type="transmembrane region" description="Helical" evidence="1">
    <location>
        <begin position="7"/>
        <end position="27"/>
    </location>
</feature>
<gene>
    <name evidence="2" type="ORF">CLOTH_16120</name>
</gene>
<dbReference type="PANTHER" id="PTHR36007">
    <property type="entry name" value="TRANSPORT PROTEIN-RELATED"/>
    <property type="match status" value="1"/>
</dbReference>